<dbReference type="GO" id="GO:0045259">
    <property type="term" value="C:proton-transporting ATP synthase complex"/>
    <property type="evidence" value="ECO:0007669"/>
    <property type="project" value="UniProtKB-KW"/>
</dbReference>
<evidence type="ECO:0000256" key="4">
    <source>
        <dbReference type="ARBA" id="ARBA00022547"/>
    </source>
</evidence>
<evidence type="ECO:0000256" key="9">
    <source>
        <dbReference type="ARBA" id="ARBA00023136"/>
    </source>
</evidence>
<keyword evidence="6" id="KW-0375">Hydrogen ion transport</keyword>
<feature type="transmembrane region" description="Helical" evidence="11">
    <location>
        <begin position="144"/>
        <end position="169"/>
    </location>
</feature>
<dbReference type="Pfam" id="PF00119">
    <property type="entry name" value="ATP-synt_A"/>
    <property type="match status" value="1"/>
</dbReference>
<keyword evidence="3" id="KW-0813">Transport</keyword>
<dbReference type="KEGG" id="mco:MCJ_006520"/>
<dbReference type="PRINTS" id="PR00123">
    <property type="entry name" value="ATPASEA"/>
</dbReference>
<keyword evidence="9 11" id="KW-0472">Membrane</keyword>
<feature type="transmembrane region" description="Helical" evidence="11">
    <location>
        <begin position="205"/>
        <end position="221"/>
    </location>
</feature>
<gene>
    <name evidence="12" type="primary">atpB</name>
    <name evidence="12" type="ordered locus">MCJ_006520</name>
</gene>
<dbReference type="EMBL" id="FM864216">
    <property type="protein sequence ID" value="CAT05346.1"/>
    <property type="molecule type" value="Genomic_DNA"/>
</dbReference>
<keyword evidence="4" id="KW-0138">CF(0)</keyword>
<dbReference type="PANTHER" id="PTHR42823">
    <property type="entry name" value="ATP SYNTHASE SUBUNIT A, CHLOROPLASTIC"/>
    <property type="match status" value="1"/>
</dbReference>
<organism evidence="12 13">
    <name type="scientific">Mesomycoplasma conjunctivae (strain ATCC 25834 / NCTC 10147 / HRC/581)</name>
    <name type="common">Mycoplasma conjunctivae</name>
    <dbReference type="NCBI Taxonomy" id="572263"/>
    <lineage>
        <taxon>Bacteria</taxon>
        <taxon>Bacillati</taxon>
        <taxon>Mycoplasmatota</taxon>
        <taxon>Mycoplasmoidales</taxon>
        <taxon>Metamycoplasmataceae</taxon>
        <taxon>Mesomycoplasma</taxon>
    </lineage>
</organism>
<evidence type="ECO:0000256" key="10">
    <source>
        <dbReference type="ARBA" id="ARBA00023310"/>
    </source>
</evidence>
<dbReference type="HOGENOM" id="CLU_041018_3_0_14"/>
<comment type="subcellular location">
    <subcellularLocation>
        <location evidence="1">Membrane</location>
        <topology evidence="1">Multi-pass membrane protein</topology>
    </subcellularLocation>
</comment>
<evidence type="ECO:0000256" key="7">
    <source>
        <dbReference type="ARBA" id="ARBA00022989"/>
    </source>
</evidence>
<evidence type="ECO:0000256" key="1">
    <source>
        <dbReference type="ARBA" id="ARBA00004141"/>
    </source>
</evidence>
<evidence type="ECO:0000256" key="3">
    <source>
        <dbReference type="ARBA" id="ARBA00022448"/>
    </source>
</evidence>
<dbReference type="AlphaFoldDB" id="C5J783"/>
<dbReference type="InterPro" id="IPR035908">
    <property type="entry name" value="F0_ATP_A_sf"/>
</dbReference>
<dbReference type="GO" id="GO:0005886">
    <property type="term" value="C:plasma membrane"/>
    <property type="evidence" value="ECO:0007669"/>
    <property type="project" value="TreeGrafter"/>
</dbReference>
<comment type="similarity">
    <text evidence="2">Belongs to the ATPase A chain family.</text>
</comment>
<dbReference type="eggNOG" id="COG0356">
    <property type="taxonomic scope" value="Bacteria"/>
</dbReference>
<keyword evidence="8" id="KW-0406">Ion transport</keyword>
<evidence type="ECO:0000313" key="12">
    <source>
        <dbReference type="EMBL" id="CAT05346.1"/>
    </source>
</evidence>
<evidence type="ECO:0000256" key="2">
    <source>
        <dbReference type="ARBA" id="ARBA00006810"/>
    </source>
</evidence>
<dbReference type="SUPFAM" id="SSF81336">
    <property type="entry name" value="F1F0 ATP synthase subunit A"/>
    <property type="match status" value="1"/>
</dbReference>
<dbReference type="Gene3D" id="1.20.120.220">
    <property type="entry name" value="ATP synthase, F0 complex, subunit A"/>
    <property type="match status" value="1"/>
</dbReference>
<feature type="transmembrane region" description="Helical" evidence="11">
    <location>
        <begin position="12"/>
        <end position="31"/>
    </location>
</feature>
<proteinExistence type="inferred from homology"/>
<keyword evidence="7 11" id="KW-1133">Transmembrane helix</keyword>
<evidence type="ECO:0000256" key="11">
    <source>
        <dbReference type="SAM" id="Phobius"/>
    </source>
</evidence>
<accession>C5J783</accession>
<keyword evidence="10" id="KW-0066">ATP synthesis</keyword>
<feature type="transmembrane region" description="Helical" evidence="11">
    <location>
        <begin position="75"/>
        <end position="93"/>
    </location>
</feature>
<dbReference type="GO" id="GO:0042777">
    <property type="term" value="P:proton motive force-driven plasma membrane ATP synthesis"/>
    <property type="evidence" value="ECO:0007669"/>
    <property type="project" value="TreeGrafter"/>
</dbReference>
<dbReference type="InterPro" id="IPR045082">
    <property type="entry name" value="ATP_syn_F0_a_bact/chloroplast"/>
</dbReference>
<dbReference type="PANTHER" id="PTHR42823:SF3">
    <property type="entry name" value="ATP SYNTHASE SUBUNIT A, CHLOROPLASTIC"/>
    <property type="match status" value="1"/>
</dbReference>
<evidence type="ECO:0000256" key="5">
    <source>
        <dbReference type="ARBA" id="ARBA00022692"/>
    </source>
</evidence>
<evidence type="ECO:0000256" key="6">
    <source>
        <dbReference type="ARBA" id="ARBA00022781"/>
    </source>
</evidence>
<dbReference type="Proteomes" id="UP000001491">
    <property type="component" value="Chromosome"/>
</dbReference>
<evidence type="ECO:0000313" key="13">
    <source>
        <dbReference type="Proteomes" id="UP000001491"/>
    </source>
</evidence>
<dbReference type="GO" id="GO:0046933">
    <property type="term" value="F:proton-transporting ATP synthase activity, rotational mechanism"/>
    <property type="evidence" value="ECO:0007669"/>
    <property type="project" value="TreeGrafter"/>
</dbReference>
<evidence type="ECO:0000256" key="8">
    <source>
        <dbReference type="ARBA" id="ARBA00023065"/>
    </source>
</evidence>
<reference evidence="13" key="1">
    <citation type="journal article" date="2009" name="BMC Bioinformatics">
        <title>The Mycoplasma conjunctivae genome sequencing, annotation and analysis.</title>
        <authorList>
            <person name="Calderon-Copete S.P."/>
            <person name="Wigger G."/>
            <person name="Wunderlin C."/>
            <person name="Schmidheini T."/>
            <person name="Frey J."/>
            <person name="Quail M.A."/>
            <person name="Falquet L."/>
        </authorList>
    </citation>
    <scope>NUCLEOTIDE SEQUENCE [LARGE SCALE GENOMIC DNA]</scope>
    <source>
        <strain evidence="13">ATCC 25834 / NCTC 10147 / HRC/581</strain>
    </source>
</reference>
<feature type="transmembrane region" description="Helical" evidence="11">
    <location>
        <begin position="176"/>
        <end position="199"/>
    </location>
</feature>
<dbReference type="InterPro" id="IPR000568">
    <property type="entry name" value="ATP_synth_F0_asu"/>
</dbReference>
<name>C5J783_MESCH</name>
<feature type="transmembrane region" description="Helical" evidence="11">
    <location>
        <begin position="105"/>
        <end position="124"/>
    </location>
</feature>
<keyword evidence="5 11" id="KW-0812">Transmembrane</keyword>
<sequence length="242" mass="27606">MDFFENWRQPQLFTMLILVILVTIVSIIIYFKIKKSKVDEAPSATVMLVESYFLFLDDTVESSGEGYVNKAKPYFFSLFIYFVFGNLLTLFGLEPISASTSVTLSLGFVSWVGTFVVGFIYGKFRYLFSFIINPFKWIGSPGPLISISFRMYGNIIAGSVMTLMIYYGVQNIYQSFLVGTIGNFNLPVIVLLPPFLVYFDIIDSLIQSFIFVVLNISYWGMEVEEHHISKKKLAKMQATKTI</sequence>
<protein>
    <submittedName>
        <fullName evidence="12">ATP synthase A chain</fullName>
    </submittedName>
</protein>
<dbReference type="NCBIfam" id="NF004487">
    <property type="entry name" value="PRK05815.3-5"/>
    <property type="match status" value="1"/>
</dbReference>
<keyword evidence="13" id="KW-1185">Reference proteome</keyword>